<proteinExistence type="inferred from homology"/>
<dbReference type="InterPro" id="IPR058660">
    <property type="entry name" value="WHD_DnaB"/>
</dbReference>
<feature type="domain" description="DnaB/C C-terminal" evidence="3">
    <location>
        <begin position="308"/>
        <end position="368"/>
    </location>
</feature>
<feature type="compositionally biased region" description="Basic and acidic residues" evidence="2">
    <location>
        <begin position="378"/>
        <end position="393"/>
    </location>
</feature>
<keyword evidence="5" id="KW-0378">Hydrolase</keyword>
<dbReference type="EMBL" id="FOIT01000001">
    <property type="protein sequence ID" value="SEV86704.1"/>
    <property type="molecule type" value="Genomic_DNA"/>
</dbReference>
<dbReference type="InterPro" id="IPR006343">
    <property type="entry name" value="DnaB/C_C"/>
</dbReference>
<dbReference type="Gene3D" id="1.10.10.630">
    <property type="entry name" value="DnaD domain-like"/>
    <property type="match status" value="1"/>
</dbReference>
<dbReference type="RefSeq" id="WP_091473747.1">
    <property type="nucleotide sequence ID" value="NZ_FOIT01000001.1"/>
</dbReference>
<evidence type="ECO:0000313" key="5">
    <source>
        <dbReference type="EMBL" id="SEV86704.1"/>
    </source>
</evidence>
<feature type="domain" description="Replicative helicase loading/DNA remodeling protein DnaB N-terminal winged helix" evidence="4">
    <location>
        <begin position="7"/>
        <end position="258"/>
    </location>
</feature>
<evidence type="ECO:0000256" key="1">
    <source>
        <dbReference type="ARBA" id="ARBA00093462"/>
    </source>
</evidence>
<keyword evidence="5" id="KW-0347">Helicase</keyword>
<keyword evidence="5" id="KW-0067">ATP-binding</keyword>
<evidence type="ECO:0000259" key="4">
    <source>
        <dbReference type="Pfam" id="PF25888"/>
    </source>
</evidence>
<dbReference type="Pfam" id="PF07261">
    <property type="entry name" value="DnaB_2"/>
    <property type="match status" value="1"/>
</dbReference>
<dbReference type="GO" id="GO:0004386">
    <property type="term" value="F:helicase activity"/>
    <property type="evidence" value="ECO:0007669"/>
    <property type="project" value="UniProtKB-KW"/>
</dbReference>
<keyword evidence="5" id="KW-0547">Nucleotide-binding</keyword>
<reference evidence="5 6" key="1">
    <citation type="submission" date="2016-10" db="EMBL/GenBank/DDBJ databases">
        <authorList>
            <person name="Varghese N."/>
            <person name="Submissions S."/>
        </authorList>
    </citation>
    <scope>NUCLEOTIDE SEQUENCE [LARGE SCALE GENOMIC DNA]</scope>
    <source>
        <strain evidence="5 6">IBRC-M10081</strain>
    </source>
</reference>
<keyword evidence="6" id="KW-1185">Reference proteome</keyword>
<evidence type="ECO:0000313" key="6">
    <source>
        <dbReference type="Proteomes" id="UP000243605"/>
    </source>
</evidence>
<accession>A0A662Z1I2</accession>
<protein>
    <submittedName>
        <fullName evidence="5">Replicative DNA helicase loader DnaB</fullName>
    </submittedName>
</protein>
<dbReference type="OrthoDB" id="2082007at2"/>
<sequence length="432" mass="49900">MNYNEQIKPNTEFMIYHPSELNNGDIERLNHLYLPIVGSEAIMTFLYFNHFKTDNETLSINLHHTLLDGLSTTLSKLQLSIERLEAVGLVKTYQSTKEHDDLLIYALQLPMSAAEFFNDTILSFYLHRKVGKGAYKVLLERFTYPKLPSNVVEISKTFKEVFDTTDVESVSMTSPNLRSQRVSQGVNIDPDDFDFDVLFTHLKGTKIDRSFFDKKSRLLIAQLSLLFKLNAYDMKLILMDSTSTQFGIDARKLKQNARKYYQRENKNRLPNVSGQSKEETSDNYFDKLEMINPLDRIATVRQHAPHDEDLKIITELLTRFSFTHGAINVLLEYVYQQLDGELPYSYVIKIASNWHEAGVTNAQDALKEIQSFKEKQEKFKTSKTYSKKDRPGEVRPAWLDQQTDDNNTEGSQASVDADEEFDALLNYFKKGE</sequence>
<comment type="similarity">
    <text evidence="1">Belongs to the DnaB/DnaD family.</text>
</comment>
<gene>
    <name evidence="5" type="ORF">SAMN05192557_0601</name>
</gene>
<feature type="region of interest" description="Disordered" evidence="2">
    <location>
        <begin position="378"/>
        <end position="419"/>
    </location>
</feature>
<dbReference type="InterPro" id="IPR034829">
    <property type="entry name" value="DnaD-like_sf"/>
</dbReference>
<evidence type="ECO:0000256" key="2">
    <source>
        <dbReference type="SAM" id="MobiDB-lite"/>
    </source>
</evidence>
<dbReference type="Pfam" id="PF25888">
    <property type="entry name" value="WHD_DnaB"/>
    <property type="match status" value="1"/>
</dbReference>
<evidence type="ECO:0000259" key="3">
    <source>
        <dbReference type="Pfam" id="PF07261"/>
    </source>
</evidence>
<name>A0A662Z1I2_9STAP</name>
<dbReference type="Proteomes" id="UP000243605">
    <property type="component" value="Unassembled WGS sequence"/>
</dbReference>
<organism evidence="5 6">
    <name type="scientific">Aliicoccus persicus</name>
    <dbReference type="NCBI Taxonomy" id="930138"/>
    <lineage>
        <taxon>Bacteria</taxon>
        <taxon>Bacillati</taxon>
        <taxon>Bacillota</taxon>
        <taxon>Bacilli</taxon>
        <taxon>Bacillales</taxon>
        <taxon>Staphylococcaceae</taxon>
        <taxon>Aliicoccus</taxon>
    </lineage>
</organism>
<dbReference type="AlphaFoldDB" id="A0A662Z1I2"/>